<feature type="binding site" evidence="6">
    <location>
        <position position="224"/>
    </location>
    <ligand>
        <name>Ca(2+)</name>
        <dbReference type="ChEBI" id="CHEBI:29108"/>
    </ligand>
</feature>
<dbReference type="PANTHER" id="PTHR11610">
    <property type="entry name" value="LIPASE"/>
    <property type="match status" value="1"/>
</dbReference>
<dbReference type="PRINTS" id="PR00821">
    <property type="entry name" value="TAGLIPASE"/>
</dbReference>
<reference evidence="11" key="2">
    <citation type="submission" date="2020-11" db="EMBL/GenBank/DDBJ databases">
        <authorList>
            <person name="McCartney M.A."/>
            <person name="Auch B."/>
            <person name="Kono T."/>
            <person name="Mallez S."/>
            <person name="Becker A."/>
            <person name="Gohl D.M."/>
            <person name="Silverstein K.A.T."/>
            <person name="Koren S."/>
            <person name="Bechman K.B."/>
            <person name="Herman A."/>
            <person name="Abrahante J.E."/>
            <person name="Garbe J."/>
        </authorList>
    </citation>
    <scope>NUCLEOTIDE SEQUENCE</scope>
    <source>
        <strain evidence="11">Duluth1</strain>
        <tissue evidence="11">Whole animal</tissue>
    </source>
</reference>
<dbReference type="PRINTS" id="PR00823">
    <property type="entry name" value="PANCLIPASE"/>
</dbReference>
<organism evidence="11 12">
    <name type="scientific">Dreissena polymorpha</name>
    <name type="common">Zebra mussel</name>
    <name type="synonym">Mytilus polymorpha</name>
    <dbReference type="NCBI Taxonomy" id="45954"/>
    <lineage>
        <taxon>Eukaryota</taxon>
        <taxon>Metazoa</taxon>
        <taxon>Spiralia</taxon>
        <taxon>Lophotrochozoa</taxon>
        <taxon>Mollusca</taxon>
        <taxon>Bivalvia</taxon>
        <taxon>Autobranchia</taxon>
        <taxon>Heteroconchia</taxon>
        <taxon>Euheterodonta</taxon>
        <taxon>Imparidentia</taxon>
        <taxon>Neoheterodontei</taxon>
        <taxon>Myida</taxon>
        <taxon>Dreissenoidea</taxon>
        <taxon>Dreissenidae</taxon>
        <taxon>Dreissena</taxon>
    </lineage>
</organism>
<dbReference type="InterPro" id="IPR013818">
    <property type="entry name" value="Lipase"/>
</dbReference>
<dbReference type="InterPro" id="IPR001024">
    <property type="entry name" value="PLAT/LH2_dom"/>
</dbReference>
<dbReference type="PIRSF" id="PIRSF000865">
    <property type="entry name" value="Lipoprotein_lipase_LIPH"/>
    <property type="match status" value="1"/>
</dbReference>
<feature type="active site" description="Nucleophile" evidence="5">
    <location>
        <position position="182"/>
    </location>
</feature>
<feature type="chain" id="PRO_5039293315" description="PLAT domain-containing protein" evidence="9">
    <location>
        <begin position="20"/>
        <end position="493"/>
    </location>
</feature>
<dbReference type="InterPro" id="IPR016272">
    <property type="entry name" value="Lipase_LIPH"/>
</dbReference>
<keyword evidence="12" id="KW-1185">Reference proteome</keyword>
<evidence type="ECO:0000256" key="6">
    <source>
        <dbReference type="PIRSR" id="PIRSR000865-2"/>
    </source>
</evidence>
<feature type="binding site" evidence="6">
    <location>
        <position position="221"/>
    </location>
    <ligand>
        <name>Ca(2+)</name>
        <dbReference type="ChEBI" id="CHEBI:29108"/>
    </ligand>
</feature>
<keyword evidence="9" id="KW-0732">Signal</keyword>
<keyword evidence="4" id="KW-1015">Disulfide bond</keyword>
<dbReference type="Pfam" id="PF00151">
    <property type="entry name" value="Lipase"/>
    <property type="match status" value="1"/>
</dbReference>
<comment type="caution">
    <text evidence="7">Lacks conserved residue(s) required for the propagation of feature annotation.</text>
</comment>
<keyword evidence="6" id="KW-0106">Calcium</keyword>
<feature type="signal peptide" evidence="9">
    <location>
        <begin position="1"/>
        <end position="19"/>
    </location>
</feature>
<evidence type="ECO:0000259" key="10">
    <source>
        <dbReference type="PROSITE" id="PS50095"/>
    </source>
</evidence>
<dbReference type="PROSITE" id="PS50095">
    <property type="entry name" value="PLAT"/>
    <property type="match status" value="1"/>
</dbReference>
<dbReference type="InterPro" id="IPR002331">
    <property type="entry name" value="Lipase_panc"/>
</dbReference>
<dbReference type="SUPFAM" id="SSF49723">
    <property type="entry name" value="Lipase/lipooxygenase domain (PLAT/LH2 domain)"/>
    <property type="match status" value="1"/>
</dbReference>
<evidence type="ECO:0000256" key="4">
    <source>
        <dbReference type="ARBA" id="ARBA00023157"/>
    </source>
</evidence>
<dbReference type="Proteomes" id="UP000828390">
    <property type="component" value="Unassembled WGS sequence"/>
</dbReference>
<gene>
    <name evidence="11" type="ORF">DPMN_160723</name>
</gene>
<keyword evidence="6" id="KW-0479">Metal-binding</keyword>
<evidence type="ECO:0000313" key="12">
    <source>
        <dbReference type="Proteomes" id="UP000828390"/>
    </source>
</evidence>
<evidence type="ECO:0000256" key="9">
    <source>
        <dbReference type="SAM" id="SignalP"/>
    </source>
</evidence>
<dbReference type="GO" id="GO:0005615">
    <property type="term" value="C:extracellular space"/>
    <property type="evidence" value="ECO:0007669"/>
    <property type="project" value="TreeGrafter"/>
</dbReference>
<dbReference type="Gene3D" id="3.40.50.1820">
    <property type="entry name" value="alpha/beta hydrolase"/>
    <property type="match status" value="1"/>
</dbReference>
<dbReference type="OrthoDB" id="199913at2759"/>
<dbReference type="FunFam" id="3.40.50.1820:FF:000033">
    <property type="entry name" value="Pancreatic triacylglycerol lipase"/>
    <property type="match status" value="1"/>
</dbReference>
<dbReference type="Gene3D" id="2.60.60.20">
    <property type="entry name" value="PLAT/LH2 domain"/>
    <property type="match status" value="1"/>
</dbReference>
<dbReference type="SUPFAM" id="SSF53474">
    <property type="entry name" value="alpha/beta-Hydrolases"/>
    <property type="match status" value="1"/>
</dbReference>
<evidence type="ECO:0000256" key="7">
    <source>
        <dbReference type="PROSITE-ProRule" id="PRU00152"/>
    </source>
</evidence>
<reference evidence="11" key="1">
    <citation type="journal article" date="2019" name="bioRxiv">
        <title>The Genome of the Zebra Mussel, Dreissena polymorpha: A Resource for Invasive Species Research.</title>
        <authorList>
            <person name="McCartney M.A."/>
            <person name="Auch B."/>
            <person name="Kono T."/>
            <person name="Mallez S."/>
            <person name="Zhang Y."/>
            <person name="Obille A."/>
            <person name="Becker A."/>
            <person name="Abrahante J.E."/>
            <person name="Garbe J."/>
            <person name="Badalamenti J.P."/>
            <person name="Herman A."/>
            <person name="Mangelson H."/>
            <person name="Liachko I."/>
            <person name="Sullivan S."/>
            <person name="Sone E.D."/>
            <person name="Koren S."/>
            <person name="Silverstein K.A.T."/>
            <person name="Beckman K.B."/>
            <person name="Gohl D.M."/>
        </authorList>
    </citation>
    <scope>NUCLEOTIDE SEQUENCE</scope>
    <source>
        <strain evidence="11">Duluth1</strain>
        <tissue evidence="11">Whole animal</tissue>
    </source>
</reference>
<comment type="subcellular location">
    <subcellularLocation>
        <location evidence="1">Secreted</location>
    </subcellularLocation>
</comment>
<feature type="active site" description="Charge relay system" evidence="5">
    <location>
        <position position="205"/>
    </location>
</feature>
<dbReference type="GO" id="GO:0004806">
    <property type="term" value="F:triacylglycerol lipase activity"/>
    <property type="evidence" value="ECO:0007669"/>
    <property type="project" value="InterPro"/>
</dbReference>
<evidence type="ECO:0000256" key="3">
    <source>
        <dbReference type="ARBA" id="ARBA00022525"/>
    </source>
</evidence>
<evidence type="ECO:0000256" key="1">
    <source>
        <dbReference type="ARBA" id="ARBA00004613"/>
    </source>
</evidence>
<keyword evidence="3" id="KW-0964">Secreted</keyword>
<accession>A0A9D4EP17</accession>
<dbReference type="AlphaFoldDB" id="A0A9D4EP17"/>
<dbReference type="GO" id="GO:0016042">
    <property type="term" value="P:lipid catabolic process"/>
    <property type="evidence" value="ECO:0007669"/>
    <property type="project" value="TreeGrafter"/>
</dbReference>
<name>A0A9D4EP17_DREPO</name>
<feature type="binding site" evidence="6">
    <location>
        <position position="219"/>
    </location>
    <ligand>
        <name>Ca(2+)</name>
        <dbReference type="ChEBI" id="CHEBI:29108"/>
    </ligand>
</feature>
<sequence length="493" mass="54471">MRTSGVFLAFLALCGSARARSVAQDKRSTVCYDDLGCFSTGGAFTSLFRPLNLNPQSPNSINPRFLLFTRENPATGSQQFLRYNDYNGLEMSHFKGSRPTKVICHGFLENGFVDWMNEMKDELLKNGDYNVVLVDWGGGSGIPYTQATANTRVVGAVLAKLLNTMQTHADARPEDMHLIGHSLGAHICGYAGERTPNLGRISGMDPADPYFQNTDVSVRLDPSDAKFVDVMHTNGDSILALGYGMKQSCGHVDYFPNEGLNQPGCDANPVTTMLTEGDIYEGAKQIVACSHLRAYQYYTESINSRCPFQGYSCKSYADYQRGLCMPCTSTNCGYMGFHADRAKPPAGQTLKAYYLQTGKTAPFCRYHYQVDIQFGTLPSGKTEKGTLSINVIGSKGETGQQLLTEDPMDIQQGHTYGFVLTSTHDIGDVTQLRFSWTVDSHWYNPLTWSLIFHHAIHVSYIDVINGETSARKHFCGFTEEIGSEISKLLSKTC</sequence>
<comment type="similarity">
    <text evidence="2 8">Belongs to the AB hydrolase superfamily. Lipase family.</text>
</comment>
<evidence type="ECO:0000256" key="8">
    <source>
        <dbReference type="RuleBase" id="RU004262"/>
    </source>
</evidence>
<dbReference type="CDD" id="cd00707">
    <property type="entry name" value="Pancreat_lipase_like"/>
    <property type="match status" value="1"/>
</dbReference>
<dbReference type="InterPro" id="IPR033906">
    <property type="entry name" value="Lipase_N"/>
</dbReference>
<dbReference type="EMBL" id="JAIWYP010000008">
    <property type="protein sequence ID" value="KAH3782803.1"/>
    <property type="molecule type" value="Genomic_DNA"/>
</dbReference>
<protein>
    <recommendedName>
        <fullName evidence="10">PLAT domain-containing protein</fullName>
    </recommendedName>
</protein>
<evidence type="ECO:0000313" key="11">
    <source>
        <dbReference type="EMBL" id="KAH3782803.1"/>
    </source>
</evidence>
<dbReference type="Pfam" id="PF01477">
    <property type="entry name" value="PLAT"/>
    <property type="match status" value="1"/>
</dbReference>
<comment type="caution">
    <text evidence="11">The sequence shown here is derived from an EMBL/GenBank/DDBJ whole genome shotgun (WGS) entry which is preliminary data.</text>
</comment>
<dbReference type="GO" id="GO:0046872">
    <property type="term" value="F:metal ion binding"/>
    <property type="evidence" value="ECO:0007669"/>
    <property type="project" value="UniProtKB-KW"/>
</dbReference>
<feature type="active site" description="Charge relay system" evidence="5">
    <location>
        <position position="291"/>
    </location>
</feature>
<evidence type="ECO:0000256" key="2">
    <source>
        <dbReference type="ARBA" id="ARBA00010701"/>
    </source>
</evidence>
<proteinExistence type="inferred from homology"/>
<dbReference type="InterPro" id="IPR029058">
    <property type="entry name" value="AB_hydrolase_fold"/>
</dbReference>
<dbReference type="InterPro" id="IPR036392">
    <property type="entry name" value="PLAT/LH2_dom_sf"/>
</dbReference>
<feature type="domain" description="PLAT" evidence="10">
    <location>
        <begin position="366"/>
        <end position="493"/>
    </location>
</feature>
<evidence type="ECO:0000256" key="5">
    <source>
        <dbReference type="PIRSR" id="PIRSR000865-1"/>
    </source>
</evidence>
<dbReference type="InterPro" id="IPR000734">
    <property type="entry name" value="TAG_lipase"/>
</dbReference>